<evidence type="ECO:0000256" key="2">
    <source>
        <dbReference type="ARBA" id="ARBA00022679"/>
    </source>
</evidence>
<gene>
    <name evidence="3" type="ORF">E1161_17510</name>
</gene>
<dbReference type="GO" id="GO:0008194">
    <property type="term" value="F:UDP-glycosyltransferase activity"/>
    <property type="evidence" value="ECO:0007669"/>
    <property type="project" value="InterPro"/>
</dbReference>
<dbReference type="EMBL" id="SMKV01000021">
    <property type="protein sequence ID" value="TDC90982.1"/>
    <property type="molecule type" value="Genomic_DNA"/>
</dbReference>
<dbReference type="SUPFAM" id="SSF53756">
    <property type="entry name" value="UDP-Glycosyltransferase/glycogen phosphorylase"/>
    <property type="match status" value="1"/>
</dbReference>
<dbReference type="Gene3D" id="3.40.50.2000">
    <property type="entry name" value="Glycogen Phosphorylase B"/>
    <property type="match status" value="2"/>
</dbReference>
<keyword evidence="2 3" id="KW-0808">Transferase</keyword>
<name>A0A4R4UP84_9PSEU</name>
<dbReference type="AlphaFoldDB" id="A0A4R4UP84"/>
<evidence type="ECO:0000256" key="1">
    <source>
        <dbReference type="ARBA" id="ARBA00022676"/>
    </source>
</evidence>
<evidence type="ECO:0000313" key="4">
    <source>
        <dbReference type="Proteomes" id="UP000294744"/>
    </source>
</evidence>
<dbReference type="RefSeq" id="WP_132624584.1">
    <property type="nucleotide sequence ID" value="NZ_SMKV01000021.1"/>
</dbReference>
<dbReference type="Pfam" id="PF00201">
    <property type="entry name" value="UDPGT"/>
    <property type="match status" value="1"/>
</dbReference>
<proteinExistence type="predicted"/>
<evidence type="ECO:0000313" key="3">
    <source>
        <dbReference type="EMBL" id="TDC90982.1"/>
    </source>
</evidence>
<reference evidence="3 4" key="1">
    <citation type="submission" date="2019-03" db="EMBL/GenBank/DDBJ databases">
        <title>Draft genome sequences of novel Actinobacteria.</title>
        <authorList>
            <person name="Sahin N."/>
            <person name="Ay H."/>
            <person name="Saygin H."/>
        </authorList>
    </citation>
    <scope>NUCLEOTIDE SEQUENCE [LARGE SCALE GENOMIC DNA]</scope>
    <source>
        <strain evidence="3 4">16K404</strain>
    </source>
</reference>
<comment type="caution">
    <text evidence="3">The sequence shown here is derived from an EMBL/GenBank/DDBJ whole genome shotgun (WGS) entry which is preliminary data.</text>
</comment>
<accession>A0A4R4UP84</accession>
<dbReference type="PANTHER" id="PTHR48043:SF145">
    <property type="entry name" value="FI06409P-RELATED"/>
    <property type="match status" value="1"/>
</dbReference>
<dbReference type="InterPro" id="IPR050271">
    <property type="entry name" value="UDP-glycosyltransferase"/>
</dbReference>
<dbReference type="CDD" id="cd03784">
    <property type="entry name" value="GT1_Gtf-like"/>
    <property type="match status" value="1"/>
</dbReference>
<sequence length="459" mass="51411">MSSTPRPILFVSLPEAGLLNPMLVLVEELSRRGVTDLWFVADEKARAGVEAAQVGSPIQFSSLGDVTPEMSSVTWDDETYRRVTQRSRFKAHRAVIEQTHRPEQRVPKYRALEEAVEEAQPALMVIDCMCQFGHELAITKKIPFVLSDTFVPSYILTSAVPIGKSYTPANFPVPNSGLPLEMNVRQRLANRLFKWRTLSLAFSSMMKERNARDARVRAELGIDPSTYGQFTRVEFAELVLCYAIPEMDYPFEIPGMLHNVGAMIPPLPQAPGEELGRWLDERQSVVYAGFGTITRLTGEQVRSFVEVARRLEGQHDVLWKLPQDQQRWLPEDLPGNLRIESWVPSQLDVLAHTNVKVFFTHGGGNAYTEGIHFGTPMVMRPLWVDCYDQAVRGQDIGVSLTLDKPHAMDPDDVLDKLTRVLGDPSFRQRAEHLAELQRVAGGRTAAADLVLGLPALAVE</sequence>
<dbReference type="PANTHER" id="PTHR48043">
    <property type="entry name" value="EG:EG0003.4 PROTEIN-RELATED"/>
    <property type="match status" value="1"/>
</dbReference>
<keyword evidence="4" id="KW-1185">Reference proteome</keyword>
<protein>
    <submittedName>
        <fullName evidence="3">Glycosyltransferase</fullName>
    </submittedName>
</protein>
<dbReference type="InterPro" id="IPR002213">
    <property type="entry name" value="UDP_glucos_trans"/>
</dbReference>
<dbReference type="OrthoDB" id="764352at2"/>
<dbReference type="Proteomes" id="UP000294744">
    <property type="component" value="Unassembled WGS sequence"/>
</dbReference>
<keyword evidence="1" id="KW-0328">Glycosyltransferase</keyword>
<organism evidence="3 4">
    <name type="scientific">Saccharopolyspora aridisoli</name>
    <dbReference type="NCBI Taxonomy" id="2530385"/>
    <lineage>
        <taxon>Bacteria</taxon>
        <taxon>Bacillati</taxon>
        <taxon>Actinomycetota</taxon>
        <taxon>Actinomycetes</taxon>
        <taxon>Pseudonocardiales</taxon>
        <taxon>Pseudonocardiaceae</taxon>
        <taxon>Saccharopolyspora</taxon>
    </lineage>
</organism>